<dbReference type="Pfam" id="PF14469">
    <property type="entry name" value="AKAP28"/>
    <property type="match status" value="1"/>
</dbReference>
<keyword evidence="2" id="KW-1185">Reference proteome</keyword>
<reference evidence="1" key="2">
    <citation type="submission" date="2025-09" db="UniProtKB">
        <authorList>
            <consortium name="Ensembl"/>
        </authorList>
    </citation>
    <scope>IDENTIFICATION</scope>
</reference>
<dbReference type="InterPro" id="IPR053084">
    <property type="entry name" value="AKAP"/>
</dbReference>
<proteinExistence type="predicted"/>
<dbReference type="Proteomes" id="UP001108240">
    <property type="component" value="Unplaced"/>
</dbReference>
<organism evidence="1 2">
    <name type="scientific">Cyprinus carpio carpio</name>
    <dbReference type="NCBI Taxonomy" id="630221"/>
    <lineage>
        <taxon>Eukaryota</taxon>
        <taxon>Metazoa</taxon>
        <taxon>Chordata</taxon>
        <taxon>Craniata</taxon>
        <taxon>Vertebrata</taxon>
        <taxon>Euteleostomi</taxon>
        <taxon>Actinopterygii</taxon>
        <taxon>Neopterygii</taxon>
        <taxon>Teleostei</taxon>
        <taxon>Ostariophysi</taxon>
        <taxon>Cypriniformes</taxon>
        <taxon>Cyprinidae</taxon>
        <taxon>Cyprininae</taxon>
        <taxon>Cyprinus</taxon>
    </lineage>
</organism>
<name>A0A8C1HUK7_CYPCA</name>
<dbReference type="Ensembl" id="ENSCCRT00000082144.2">
    <property type="protein sequence ID" value="ENSCCRP00000075779.1"/>
    <property type="gene ID" value="ENSCCRG00000040966.2"/>
</dbReference>
<dbReference type="PANTHER" id="PTHR35075:SF1">
    <property type="entry name" value="A-KINASE ANCHOR PROTEIN 14"/>
    <property type="match status" value="1"/>
</dbReference>
<dbReference type="AlphaFoldDB" id="A0A8C1HUK7"/>
<sequence length="168" mass="19777">MSARSVITMETDVNNISETLTAMEMHSANNAQCEHTIKNIDWISCKDFTIEIGEQQIRHYMDTWEIEQPGWLYNLRFLQETELELKTQYQYEAKWSMPTPSAPIPRVTSSVYFTIEISKIKPNTRPVDVHFLVETNRSKHIPGQTRFREKWLMDVIESKTLLMDTVDF</sequence>
<dbReference type="GO" id="GO:0034237">
    <property type="term" value="F:protein kinase A regulatory subunit binding"/>
    <property type="evidence" value="ECO:0007669"/>
    <property type="project" value="TreeGrafter"/>
</dbReference>
<protein>
    <submittedName>
        <fullName evidence="1">Si:dkeyp-81f3.4</fullName>
    </submittedName>
</protein>
<dbReference type="InterPro" id="IPR025663">
    <property type="entry name" value="AKAP_28"/>
</dbReference>
<evidence type="ECO:0000313" key="1">
    <source>
        <dbReference type="Ensembl" id="ENSCCRP00000075779.1"/>
    </source>
</evidence>
<dbReference type="GO" id="GO:0005952">
    <property type="term" value="C:cAMP-dependent protein kinase complex"/>
    <property type="evidence" value="ECO:0007669"/>
    <property type="project" value="TreeGrafter"/>
</dbReference>
<dbReference type="OMA" id="FHYIYCV"/>
<accession>A0A8C1HUK7</accession>
<evidence type="ECO:0000313" key="2">
    <source>
        <dbReference type="Proteomes" id="UP001108240"/>
    </source>
</evidence>
<dbReference type="GeneTree" id="ENSGT00390000003444"/>
<dbReference type="PANTHER" id="PTHR35075">
    <property type="entry name" value="A-KINASE ANCHOR PROTEIN 14"/>
    <property type="match status" value="1"/>
</dbReference>
<reference evidence="1" key="1">
    <citation type="submission" date="2025-08" db="UniProtKB">
        <authorList>
            <consortium name="Ensembl"/>
        </authorList>
    </citation>
    <scope>IDENTIFICATION</scope>
</reference>